<evidence type="ECO:0000256" key="1">
    <source>
        <dbReference type="ARBA" id="ARBA00004613"/>
    </source>
</evidence>
<evidence type="ECO:0000313" key="8">
    <source>
        <dbReference type="EMBL" id="CAD6994346.1"/>
    </source>
</evidence>
<dbReference type="AlphaFoldDB" id="A0A811U877"/>
<name>A0A811U877_CERCA</name>
<dbReference type="PANTHER" id="PTHR11306">
    <property type="entry name" value="NIEMANN PICK TYPE C2 PROTEIN NPC2-RELATED"/>
    <property type="match status" value="1"/>
</dbReference>
<feature type="domain" description="MD-2-related lipid-recognition" evidence="7">
    <location>
        <begin position="20"/>
        <end position="145"/>
    </location>
</feature>
<accession>A0A811U877</accession>
<dbReference type="Proteomes" id="UP000606786">
    <property type="component" value="Unassembled WGS sequence"/>
</dbReference>
<dbReference type="SMART" id="SM00737">
    <property type="entry name" value="ML"/>
    <property type="match status" value="1"/>
</dbReference>
<feature type="chain" id="PRO_5032921026" evidence="6">
    <location>
        <begin position="18"/>
        <end position="162"/>
    </location>
</feature>
<evidence type="ECO:0000256" key="2">
    <source>
        <dbReference type="ARBA" id="ARBA00006370"/>
    </source>
</evidence>
<proteinExistence type="inferred from homology"/>
<dbReference type="Gene3D" id="2.60.40.770">
    <property type="match status" value="1"/>
</dbReference>
<comment type="similarity">
    <text evidence="2">Belongs to the NPC2 family.</text>
</comment>
<dbReference type="Pfam" id="PF02221">
    <property type="entry name" value="E1_DerP2_DerF2"/>
    <property type="match status" value="1"/>
</dbReference>
<comment type="subcellular location">
    <subcellularLocation>
        <location evidence="1">Secreted</location>
    </subcellularLocation>
</comment>
<dbReference type="InterPro" id="IPR014756">
    <property type="entry name" value="Ig_E-set"/>
</dbReference>
<evidence type="ECO:0000256" key="6">
    <source>
        <dbReference type="SAM" id="SignalP"/>
    </source>
</evidence>
<keyword evidence="9" id="KW-1185">Reference proteome</keyword>
<comment type="caution">
    <text evidence="8">The sequence shown here is derived from an EMBL/GenBank/DDBJ whole genome shotgun (WGS) entry which is preliminary data.</text>
</comment>
<dbReference type="GO" id="GO:0032367">
    <property type="term" value="P:intracellular cholesterol transport"/>
    <property type="evidence" value="ECO:0007669"/>
    <property type="project" value="InterPro"/>
</dbReference>
<keyword evidence="3" id="KW-0964">Secreted</keyword>
<evidence type="ECO:0000313" key="9">
    <source>
        <dbReference type="Proteomes" id="UP000606786"/>
    </source>
</evidence>
<dbReference type="InterPro" id="IPR003172">
    <property type="entry name" value="ML_dom"/>
</dbReference>
<dbReference type="FunFam" id="2.60.40.770:FF:000001">
    <property type="entry name" value="NPC intracellular cholesterol transporter 2"/>
    <property type="match status" value="1"/>
</dbReference>
<dbReference type="OrthoDB" id="6489092at2759"/>
<sequence length="162" mass="18088">MLRNLLALTLVFALTTATDVKQCSGNKPFPLAVRVLNCETPPCDVIKGRDMTFEIDFYVTKYVTKLTTLVKATSLGVTVPYDLPSDVKDVCSNLMHEAYCPLYDTEDVTYLFVFPIGNYPEVSVKVEIYLVDQDNEVATCFVCSIKVKKAPSANSTVYEIDF</sequence>
<keyword evidence="5" id="KW-1015">Disulfide bond</keyword>
<gene>
    <name evidence="8" type="ORF">CCAP1982_LOCUS3102</name>
</gene>
<organism evidence="8 9">
    <name type="scientific">Ceratitis capitata</name>
    <name type="common">Mediterranean fruit fly</name>
    <name type="synonym">Tephritis capitata</name>
    <dbReference type="NCBI Taxonomy" id="7213"/>
    <lineage>
        <taxon>Eukaryota</taxon>
        <taxon>Metazoa</taxon>
        <taxon>Ecdysozoa</taxon>
        <taxon>Arthropoda</taxon>
        <taxon>Hexapoda</taxon>
        <taxon>Insecta</taxon>
        <taxon>Pterygota</taxon>
        <taxon>Neoptera</taxon>
        <taxon>Endopterygota</taxon>
        <taxon>Diptera</taxon>
        <taxon>Brachycera</taxon>
        <taxon>Muscomorpha</taxon>
        <taxon>Tephritoidea</taxon>
        <taxon>Tephritidae</taxon>
        <taxon>Ceratitis</taxon>
        <taxon>Ceratitis</taxon>
    </lineage>
</organism>
<feature type="signal peptide" evidence="6">
    <location>
        <begin position="1"/>
        <end position="17"/>
    </location>
</feature>
<dbReference type="PANTHER" id="PTHR11306:SF36">
    <property type="entry name" value="NIEMANN-PICK TYPE C-2C-RELATED"/>
    <property type="match status" value="1"/>
</dbReference>
<dbReference type="KEGG" id="ccat:101448368"/>
<dbReference type="CDD" id="cd00916">
    <property type="entry name" value="Npc2_like"/>
    <property type="match status" value="1"/>
</dbReference>
<evidence type="ECO:0000259" key="7">
    <source>
        <dbReference type="SMART" id="SM00737"/>
    </source>
</evidence>
<dbReference type="InterPro" id="IPR033916">
    <property type="entry name" value="ML_Npc2-like"/>
</dbReference>
<dbReference type="EMBL" id="CAJHJT010000001">
    <property type="protein sequence ID" value="CAD6994346.1"/>
    <property type="molecule type" value="Genomic_DNA"/>
</dbReference>
<evidence type="ECO:0000256" key="3">
    <source>
        <dbReference type="ARBA" id="ARBA00022525"/>
    </source>
</evidence>
<dbReference type="GO" id="GO:0032934">
    <property type="term" value="F:sterol binding"/>
    <property type="evidence" value="ECO:0007669"/>
    <property type="project" value="InterPro"/>
</dbReference>
<dbReference type="InterPro" id="IPR039670">
    <property type="entry name" value="NPC2-like"/>
</dbReference>
<evidence type="ECO:0000256" key="5">
    <source>
        <dbReference type="ARBA" id="ARBA00023157"/>
    </source>
</evidence>
<keyword evidence="4 6" id="KW-0732">Signal</keyword>
<evidence type="ECO:0000256" key="4">
    <source>
        <dbReference type="ARBA" id="ARBA00022729"/>
    </source>
</evidence>
<dbReference type="GO" id="GO:0005576">
    <property type="term" value="C:extracellular region"/>
    <property type="evidence" value="ECO:0007669"/>
    <property type="project" value="UniProtKB-SubCell"/>
</dbReference>
<reference evidence="8" key="1">
    <citation type="submission" date="2020-11" db="EMBL/GenBank/DDBJ databases">
        <authorList>
            <person name="Whitehead M."/>
        </authorList>
    </citation>
    <scope>NUCLEOTIDE SEQUENCE</scope>
    <source>
        <strain evidence="8">EGII</strain>
    </source>
</reference>
<protein>
    <submittedName>
        <fullName evidence="8">(Mediterranean fruit fly) hypothetical protein</fullName>
    </submittedName>
</protein>
<dbReference type="SUPFAM" id="SSF81296">
    <property type="entry name" value="E set domains"/>
    <property type="match status" value="1"/>
</dbReference>